<protein>
    <submittedName>
        <fullName evidence="2">Uncharacterized protein</fullName>
    </submittedName>
</protein>
<organism evidence="2 3">
    <name type="scientific">Paenibacillus silvae</name>
    <dbReference type="NCBI Taxonomy" id="1325358"/>
    <lineage>
        <taxon>Bacteria</taxon>
        <taxon>Bacillati</taxon>
        <taxon>Bacillota</taxon>
        <taxon>Bacilli</taxon>
        <taxon>Bacillales</taxon>
        <taxon>Paenibacillaceae</taxon>
        <taxon>Paenibacillus</taxon>
    </lineage>
</organism>
<keyword evidence="1" id="KW-1133">Transmembrane helix</keyword>
<evidence type="ECO:0000313" key="3">
    <source>
        <dbReference type="Proteomes" id="UP000249204"/>
    </source>
</evidence>
<dbReference type="AlphaFoldDB" id="A0A2W6Q8B7"/>
<name>A0A2W6Q8B7_9BACL</name>
<keyword evidence="1" id="KW-0472">Membrane</keyword>
<dbReference type="Proteomes" id="UP000249204">
    <property type="component" value="Unassembled WGS sequence"/>
</dbReference>
<dbReference type="RefSeq" id="WP_111272277.1">
    <property type="nucleotide sequence ID" value="NZ_QKWW01000068.1"/>
</dbReference>
<dbReference type="EMBL" id="QKWW01000068">
    <property type="protein sequence ID" value="PZT53523.1"/>
    <property type="molecule type" value="Genomic_DNA"/>
</dbReference>
<keyword evidence="1" id="KW-0812">Transmembrane</keyword>
<evidence type="ECO:0000313" key="2">
    <source>
        <dbReference type="EMBL" id="PZT53523.1"/>
    </source>
</evidence>
<evidence type="ECO:0000256" key="1">
    <source>
        <dbReference type="SAM" id="Phobius"/>
    </source>
</evidence>
<reference evidence="2 3" key="1">
    <citation type="submission" date="2018-06" db="EMBL/GenBank/DDBJ databases">
        <title>Isolation of heavy metals resistant Paenibacillus silvae NC2 from Gold-Copper mine in ZiJin, China.</title>
        <authorList>
            <person name="Xu J."/>
            <person name="Mazhar H.S."/>
            <person name="Rensing C."/>
        </authorList>
    </citation>
    <scope>NUCLEOTIDE SEQUENCE [LARGE SCALE GENOMIC DNA]</scope>
    <source>
        <strain evidence="2 3">NC2</strain>
    </source>
</reference>
<feature type="transmembrane region" description="Helical" evidence="1">
    <location>
        <begin position="9"/>
        <end position="29"/>
    </location>
</feature>
<accession>A0A2W6Q8B7</accession>
<gene>
    <name evidence="2" type="ORF">DN757_21720</name>
</gene>
<proteinExistence type="predicted"/>
<sequence>MHKNSLRRWLMWGLLGIALMIFLSLLSILNNVGYSNVKQIIRLETSGPSMIRIEHPKEGMERYLTKDENDPQERLKSRMSREGWAYEQQEGSGYFFTKDGQQTIVTLQRWNHFYVIYNIKAGVVNLEG</sequence>
<comment type="caution">
    <text evidence="2">The sequence shown here is derived from an EMBL/GenBank/DDBJ whole genome shotgun (WGS) entry which is preliminary data.</text>
</comment>